<evidence type="ECO:0000256" key="1">
    <source>
        <dbReference type="SAM" id="MobiDB-lite"/>
    </source>
</evidence>
<dbReference type="AlphaFoldDB" id="A0A6S6XYT7"/>
<feature type="compositionally biased region" description="Basic residues" evidence="1">
    <location>
        <begin position="157"/>
        <end position="166"/>
    </location>
</feature>
<feature type="region of interest" description="Disordered" evidence="1">
    <location>
        <begin position="141"/>
        <end position="166"/>
    </location>
</feature>
<proteinExistence type="predicted"/>
<keyword evidence="3" id="KW-1185">Reference proteome</keyword>
<dbReference type="KEGG" id="doe:DENOEST_0867"/>
<sequence length="166" mass="18212">MLFALLSETSDFVFDAGTRRLAWSRRVGLRHRSGMVPFEEIEQVVVRTVLGGDAVAPSQRLVLLTRAGELPLTASYTPGDEHEANAERLRAFLGRSQGDAFSASVENLVSAGRDMDAIRELRLARGISLSEAHDEVARIRANAHDRQPPPRPLPVRQKVKHGPGQG</sequence>
<dbReference type="Proteomes" id="UP000515733">
    <property type="component" value="Chromosome"/>
</dbReference>
<gene>
    <name evidence="2" type="ORF">DENOEST_0867</name>
</gene>
<protein>
    <submittedName>
        <fullName evidence="2">Uncharacterized protein</fullName>
    </submittedName>
</protein>
<organism evidence="2 3">
    <name type="scientific">Denitratisoma oestradiolicum</name>
    <dbReference type="NCBI Taxonomy" id="311182"/>
    <lineage>
        <taxon>Bacteria</taxon>
        <taxon>Pseudomonadati</taxon>
        <taxon>Pseudomonadota</taxon>
        <taxon>Betaproteobacteria</taxon>
        <taxon>Nitrosomonadales</taxon>
        <taxon>Sterolibacteriaceae</taxon>
        <taxon>Denitratisoma</taxon>
    </lineage>
</organism>
<evidence type="ECO:0000313" key="3">
    <source>
        <dbReference type="Proteomes" id="UP000515733"/>
    </source>
</evidence>
<name>A0A6S6XYT7_9PROT</name>
<accession>A0A6S6XYT7</accession>
<dbReference type="EMBL" id="LR778301">
    <property type="protein sequence ID" value="CAB1368032.1"/>
    <property type="molecule type" value="Genomic_DNA"/>
</dbReference>
<reference evidence="2 3" key="1">
    <citation type="submission" date="2020-03" db="EMBL/GenBank/DDBJ databases">
        <authorList>
            <consortium name="Genoscope - CEA"/>
            <person name="William W."/>
        </authorList>
    </citation>
    <scope>NUCLEOTIDE SEQUENCE [LARGE SCALE GENOMIC DNA]</scope>
    <source>
        <strain evidence="3">DSM 16959</strain>
    </source>
</reference>
<evidence type="ECO:0000313" key="2">
    <source>
        <dbReference type="EMBL" id="CAB1368032.1"/>
    </source>
</evidence>